<accession>A0A9J6NYZ6</accession>
<dbReference type="InterPro" id="IPR008979">
    <property type="entry name" value="Galactose-bd-like_sf"/>
</dbReference>
<organism evidence="2 3">
    <name type="scientific">Oceanirhabdus seepicola</name>
    <dbReference type="NCBI Taxonomy" id="2828781"/>
    <lineage>
        <taxon>Bacteria</taxon>
        <taxon>Bacillati</taxon>
        <taxon>Bacillota</taxon>
        <taxon>Clostridia</taxon>
        <taxon>Eubacteriales</taxon>
        <taxon>Clostridiaceae</taxon>
        <taxon>Oceanirhabdus</taxon>
    </lineage>
</organism>
<dbReference type="InterPro" id="IPR057561">
    <property type="entry name" value="NADase_transloc"/>
</dbReference>
<evidence type="ECO:0000259" key="1">
    <source>
        <dbReference type="Pfam" id="PF25302"/>
    </source>
</evidence>
<dbReference type="EMBL" id="JAGSOJ010000001">
    <property type="protein sequence ID" value="MCM1989198.1"/>
    <property type="molecule type" value="Genomic_DNA"/>
</dbReference>
<gene>
    <name evidence="2" type="ORF">KDK92_05550</name>
</gene>
<dbReference type="Proteomes" id="UP001056429">
    <property type="component" value="Unassembled WGS sequence"/>
</dbReference>
<reference evidence="2" key="1">
    <citation type="journal article" date="2021" name="mSystems">
        <title>Bacteria and Archaea Synergistically Convert Glycine Betaine to Biogenic Methane in the Formosa Cold Seep of the South China Sea.</title>
        <authorList>
            <person name="Li L."/>
            <person name="Zhang W."/>
            <person name="Zhang S."/>
            <person name="Song L."/>
            <person name="Sun Q."/>
            <person name="Zhang H."/>
            <person name="Xiang H."/>
            <person name="Dong X."/>
        </authorList>
    </citation>
    <scope>NUCLEOTIDE SEQUENCE</scope>
    <source>
        <strain evidence="2">ZWT</strain>
    </source>
</reference>
<keyword evidence="3" id="KW-1185">Reference proteome</keyword>
<dbReference type="RefSeq" id="WP_250858133.1">
    <property type="nucleotide sequence ID" value="NZ_JAGSOJ010000001.1"/>
</dbReference>
<protein>
    <submittedName>
        <fullName evidence="2">Discoidin domain-containing protein</fullName>
    </submittedName>
</protein>
<sequence length="360" mass="41131">MKLKRNMVFIIVIAIMMTACTPQKNHGTSRLVKKSQDVYIQEIREFLIKADNLVFNELSDESAMDLLEERVTDGNTEIIGIEEHSIIYSFVDSWKVSERSKSILNALGKYYENEWDRIAQLRRVGIMYLDGKAGHAPIVYGGGRDFIEEESDIKILKVITDEYENNIITCSVEKKGEFYREDMLCSNFYTYKLRRFKNGDYLIMYDGSLNNWGRVTRAIPGHFAKVEGKTYFQGHSPKSLTDGNIKTNWIGNNETRGLGETVTFNFHKPVMLQSIVIVNGPIGSIKTDRLTKVEIELSNGEKIIKNVKYSDVGKTDLFDLSDFETTEYVKLTILGVEESDENNPVGISDVYFFSNGVLYD</sequence>
<name>A0A9J6NYZ6_9CLOT</name>
<dbReference type="SUPFAM" id="SSF49785">
    <property type="entry name" value="Galactose-binding domain-like"/>
    <property type="match status" value="1"/>
</dbReference>
<proteinExistence type="predicted"/>
<reference evidence="2" key="2">
    <citation type="submission" date="2021-04" db="EMBL/GenBank/DDBJ databases">
        <authorList>
            <person name="Dong X."/>
        </authorList>
    </citation>
    <scope>NUCLEOTIDE SEQUENCE</scope>
    <source>
        <strain evidence="2">ZWT</strain>
    </source>
</reference>
<evidence type="ECO:0000313" key="3">
    <source>
        <dbReference type="Proteomes" id="UP001056429"/>
    </source>
</evidence>
<comment type="caution">
    <text evidence="2">The sequence shown here is derived from an EMBL/GenBank/DDBJ whole genome shotgun (WGS) entry which is preliminary data.</text>
</comment>
<dbReference type="Gene3D" id="2.60.120.260">
    <property type="entry name" value="Galactose-binding domain-like"/>
    <property type="match status" value="1"/>
</dbReference>
<dbReference type="PROSITE" id="PS51257">
    <property type="entry name" value="PROKAR_LIPOPROTEIN"/>
    <property type="match status" value="1"/>
</dbReference>
<dbReference type="NCBIfam" id="NF047619">
    <property type="entry name" value="NADase_discoid"/>
    <property type="match status" value="1"/>
</dbReference>
<feature type="domain" description="NAD glycohydrolase translocation F5/8 type C" evidence="1">
    <location>
        <begin position="234"/>
        <end position="352"/>
    </location>
</feature>
<dbReference type="Pfam" id="PF25302">
    <property type="entry name" value="NADase_transloc"/>
    <property type="match status" value="1"/>
</dbReference>
<evidence type="ECO:0000313" key="2">
    <source>
        <dbReference type="EMBL" id="MCM1989198.1"/>
    </source>
</evidence>
<dbReference type="AlphaFoldDB" id="A0A9J6NYZ6"/>